<accession>A0A7X9WRF9</accession>
<dbReference type="PANTHER" id="PTHR36974">
    <property type="entry name" value="MEMBRANE PROTEIN-RELATED"/>
    <property type="match status" value="1"/>
</dbReference>
<dbReference type="InterPro" id="IPR032808">
    <property type="entry name" value="DoxX"/>
</dbReference>
<evidence type="ECO:0000256" key="3">
    <source>
        <dbReference type="ARBA" id="ARBA00022989"/>
    </source>
</evidence>
<evidence type="ECO:0000313" key="7">
    <source>
        <dbReference type="Proteomes" id="UP000519023"/>
    </source>
</evidence>
<evidence type="ECO:0000256" key="4">
    <source>
        <dbReference type="ARBA" id="ARBA00023136"/>
    </source>
</evidence>
<dbReference type="AlphaFoldDB" id="A0A7X9WRF9"/>
<evidence type="ECO:0008006" key="8">
    <source>
        <dbReference type="Google" id="ProtNLM"/>
    </source>
</evidence>
<dbReference type="Pfam" id="PF13564">
    <property type="entry name" value="DoxX_2"/>
    <property type="match status" value="1"/>
</dbReference>
<evidence type="ECO:0000256" key="1">
    <source>
        <dbReference type="ARBA" id="ARBA00004141"/>
    </source>
</evidence>
<dbReference type="Proteomes" id="UP000519023">
    <property type="component" value="Unassembled WGS sequence"/>
</dbReference>
<keyword evidence="7" id="KW-1185">Reference proteome</keyword>
<dbReference type="PANTHER" id="PTHR36974:SF1">
    <property type="entry name" value="DOXX FAMILY MEMBRANE PROTEIN"/>
    <property type="match status" value="1"/>
</dbReference>
<feature type="transmembrane region" description="Helical" evidence="5">
    <location>
        <begin position="59"/>
        <end position="79"/>
    </location>
</feature>
<comment type="subcellular location">
    <subcellularLocation>
        <location evidence="1">Membrane</location>
        <topology evidence="1">Multi-pass membrane protein</topology>
    </subcellularLocation>
</comment>
<dbReference type="GO" id="GO:0016020">
    <property type="term" value="C:membrane"/>
    <property type="evidence" value="ECO:0007669"/>
    <property type="project" value="UniProtKB-SubCell"/>
</dbReference>
<gene>
    <name evidence="6" type="ORF">HHL08_00075</name>
</gene>
<keyword evidence="2 5" id="KW-0812">Transmembrane</keyword>
<evidence type="ECO:0000313" key="6">
    <source>
        <dbReference type="EMBL" id="NML08553.1"/>
    </source>
</evidence>
<feature type="transmembrane region" description="Helical" evidence="5">
    <location>
        <begin position="99"/>
        <end position="119"/>
    </location>
</feature>
<dbReference type="EMBL" id="JABBFV010000001">
    <property type="protein sequence ID" value="NML08553.1"/>
    <property type="molecule type" value="Genomic_DNA"/>
</dbReference>
<protein>
    <recommendedName>
        <fullName evidence="8">DoxX family membrane protein</fullName>
    </recommendedName>
</protein>
<keyword evidence="3 5" id="KW-1133">Transmembrane helix</keyword>
<feature type="transmembrane region" description="Helical" evidence="5">
    <location>
        <begin position="34"/>
        <end position="52"/>
    </location>
</feature>
<keyword evidence="4 5" id="KW-0472">Membrane</keyword>
<evidence type="ECO:0000256" key="5">
    <source>
        <dbReference type="SAM" id="Phobius"/>
    </source>
</evidence>
<organism evidence="6 7">
    <name type="scientific">Sphingobium psychrophilum</name>
    <dbReference type="NCBI Taxonomy" id="2728834"/>
    <lineage>
        <taxon>Bacteria</taxon>
        <taxon>Pseudomonadati</taxon>
        <taxon>Pseudomonadota</taxon>
        <taxon>Alphaproteobacteria</taxon>
        <taxon>Sphingomonadales</taxon>
        <taxon>Sphingomonadaceae</taxon>
        <taxon>Sphingobium</taxon>
    </lineage>
</organism>
<comment type="caution">
    <text evidence="6">The sequence shown here is derived from an EMBL/GenBank/DDBJ whole genome shotgun (WGS) entry which is preliminary data.</text>
</comment>
<reference evidence="6 7" key="1">
    <citation type="submission" date="2020-04" db="EMBL/GenBank/DDBJ databases">
        <title>Sphingobium sp. AR-3-1 isolated from Arctic soil.</title>
        <authorList>
            <person name="Dahal R.H."/>
            <person name="Chaudhary D.K."/>
        </authorList>
    </citation>
    <scope>NUCLEOTIDE SEQUENCE [LARGE SCALE GENOMIC DNA]</scope>
    <source>
        <strain evidence="6 7">AR-3-1</strain>
    </source>
</reference>
<sequence>MVLAAAYAVAGVAHLSRPGGFLAITPHWVPMPELVVAMTGVAELAGAIGLMVPRLRYAAGVGLALYALCVWPANINHALNDIPLGGAHLSWWYHGPRLALQPVIIWWALWVSGVTDWPFRRR</sequence>
<proteinExistence type="predicted"/>
<name>A0A7X9WRF9_9SPHN</name>
<evidence type="ECO:0000256" key="2">
    <source>
        <dbReference type="ARBA" id="ARBA00022692"/>
    </source>
</evidence>